<evidence type="ECO:0000256" key="2">
    <source>
        <dbReference type="PROSITE-ProRule" id="PRU00335"/>
    </source>
</evidence>
<dbReference type="InterPro" id="IPR050624">
    <property type="entry name" value="HTH-type_Tx_Regulator"/>
</dbReference>
<dbReference type="InterPro" id="IPR001647">
    <property type="entry name" value="HTH_TetR"/>
</dbReference>
<dbReference type="Proteomes" id="UP000198402">
    <property type="component" value="Unassembled WGS sequence"/>
</dbReference>
<proteinExistence type="predicted"/>
<dbReference type="AlphaFoldDB" id="A0A1Z5IFF7"/>
<comment type="caution">
    <text evidence="4">The sequence shown here is derived from an EMBL/GenBank/DDBJ whole genome shotgun (WGS) entry which is preliminary data.</text>
</comment>
<evidence type="ECO:0000313" key="5">
    <source>
        <dbReference type="Proteomes" id="UP000198402"/>
    </source>
</evidence>
<dbReference type="PANTHER" id="PTHR43479">
    <property type="entry name" value="ACREF/ENVCD OPERON REPRESSOR-RELATED"/>
    <property type="match status" value="1"/>
</dbReference>
<dbReference type="Gene3D" id="1.10.357.10">
    <property type="entry name" value="Tetracycline Repressor, domain 2"/>
    <property type="match status" value="1"/>
</dbReference>
<dbReference type="SUPFAM" id="SSF46689">
    <property type="entry name" value="Homeodomain-like"/>
    <property type="match status" value="1"/>
</dbReference>
<name>A0A1Z5IFF7_9LACO</name>
<dbReference type="GO" id="GO:0003677">
    <property type="term" value="F:DNA binding"/>
    <property type="evidence" value="ECO:0007669"/>
    <property type="project" value="UniProtKB-UniRule"/>
</dbReference>
<protein>
    <submittedName>
        <fullName evidence="4">TetR family transcriptional regulator</fullName>
    </submittedName>
</protein>
<dbReference type="PANTHER" id="PTHR43479:SF11">
    <property type="entry name" value="ACREF_ENVCD OPERON REPRESSOR-RELATED"/>
    <property type="match status" value="1"/>
</dbReference>
<dbReference type="PROSITE" id="PS50977">
    <property type="entry name" value="HTH_TETR_2"/>
    <property type="match status" value="1"/>
</dbReference>
<keyword evidence="5" id="KW-1185">Reference proteome</keyword>
<feature type="domain" description="HTH tetR-type" evidence="3">
    <location>
        <begin position="10"/>
        <end position="70"/>
    </location>
</feature>
<feature type="DNA-binding region" description="H-T-H motif" evidence="2">
    <location>
        <begin position="33"/>
        <end position="52"/>
    </location>
</feature>
<reference evidence="4 5" key="1">
    <citation type="submission" date="2015-11" db="EMBL/GenBank/DDBJ databases">
        <title>Draft genome sequences of new species of the genus Lactobacillus isolated from orchardgrass silage.</title>
        <authorList>
            <person name="Tohno M."/>
            <person name="Tanizawa Y."/>
            <person name="Arita M."/>
        </authorList>
    </citation>
    <scope>NUCLEOTIDE SEQUENCE [LARGE SCALE GENOMIC DNA]</scope>
    <source>
        <strain evidence="4 5">IWT126</strain>
    </source>
</reference>
<sequence length="198" mass="22784">MVPNTDKRAQRTEHAIQAAFEHLIATMPLSEITVTRLTQEADINRKTFYLHYNSIEDLLDGQVDYISNQMLSILAIRPLKEIYSDPGFFFDQYSKLVLDHHSIARALTSSNEYAPYMRKIGDNIADSLTQRVKQSFPMSNKDATVVAYFLIHNTLSLFQLYLQDPQTMTINELRAYTIRLNMQGLSTFSKLQLKPLSD</sequence>
<evidence type="ECO:0000259" key="3">
    <source>
        <dbReference type="PROSITE" id="PS50977"/>
    </source>
</evidence>
<keyword evidence="1 2" id="KW-0238">DNA-binding</keyword>
<gene>
    <name evidence="4" type="primary">tetR_4</name>
    <name evidence="4" type="ORF">IWT126_00468</name>
</gene>
<evidence type="ECO:0000256" key="1">
    <source>
        <dbReference type="ARBA" id="ARBA00023125"/>
    </source>
</evidence>
<dbReference type="InterPro" id="IPR009057">
    <property type="entry name" value="Homeodomain-like_sf"/>
</dbReference>
<dbReference type="OrthoDB" id="9810250at2"/>
<dbReference type="STRING" id="1302250.GCA_001313225_02949"/>
<accession>A0A1Z5IFF7</accession>
<dbReference type="RefSeq" id="WP_054656077.1">
    <property type="nucleotide sequence ID" value="NZ_BBFL01000015.1"/>
</dbReference>
<dbReference type="EMBL" id="BCMG01000002">
    <property type="protein sequence ID" value="GAX00453.1"/>
    <property type="molecule type" value="Genomic_DNA"/>
</dbReference>
<organism evidence="4 5">
    <name type="scientific">Secundilactobacillus silagei JCM 19001</name>
    <dbReference type="NCBI Taxonomy" id="1302250"/>
    <lineage>
        <taxon>Bacteria</taxon>
        <taxon>Bacillati</taxon>
        <taxon>Bacillota</taxon>
        <taxon>Bacilli</taxon>
        <taxon>Lactobacillales</taxon>
        <taxon>Lactobacillaceae</taxon>
        <taxon>Secundilactobacillus</taxon>
    </lineage>
</organism>
<evidence type="ECO:0000313" key="4">
    <source>
        <dbReference type="EMBL" id="GAX00453.1"/>
    </source>
</evidence>